<comment type="subcellular location">
    <subcellularLocation>
        <location evidence="1">Cell outer membrane</location>
    </subcellularLocation>
</comment>
<dbReference type="Pfam" id="PF14322">
    <property type="entry name" value="SusD-like_3"/>
    <property type="match status" value="1"/>
</dbReference>
<keyword evidence="5" id="KW-0998">Cell outer membrane</keyword>
<evidence type="ECO:0000256" key="5">
    <source>
        <dbReference type="ARBA" id="ARBA00023237"/>
    </source>
</evidence>
<evidence type="ECO:0000256" key="4">
    <source>
        <dbReference type="ARBA" id="ARBA00023136"/>
    </source>
</evidence>
<comment type="similarity">
    <text evidence="2">Belongs to the SusD family.</text>
</comment>
<dbReference type="InterPro" id="IPR011990">
    <property type="entry name" value="TPR-like_helical_dom_sf"/>
</dbReference>
<gene>
    <name evidence="8" type="ORF">EV199_5607</name>
</gene>
<dbReference type="GO" id="GO:0009279">
    <property type="term" value="C:cell outer membrane"/>
    <property type="evidence" value="ECO:0007669"/>
    <property type="project" value="UniProtKB-SubCell"/>
</dbReference>
<dbReference type="SUPFAM" id="SSF48452">
    <property type="entry name" value="TPR-like"/>
    <property type="match status" value="1"/>
</dbReference>
<evidence type="ECO:0000313" key="8">
    <source>
        <dbReference type="EMBL" id="RZS65434.1"/>
    </source>
</evidence>
<keyword evidence="9" id="KW-1185">Reference proteome</keyword>
<organism evidence="8 9">
    <name type="scientific">Pseudobacter ginsenosidimutans</name>
    <dbReference type="NCBI Taxonomy" id="661488"/>
    <lineage>
        <taxon>Bacteria</taxon>
        <taxon>Pseudomonadati</taxon>
        <taxon>Bacteroidota</taxon>
        <taxon>Chitinophagia</taxon>
        <taxon>Chitinophagales</taxon>
        <taxon>Chitinophagaceae</taxon>
        <taxon>Pseudobacter</taxon>
    </lineage>
</organism>
<dbReference type="InterPro" id="IPR012944">
    <property type="entry name" value="SusD_RagB_dom"/>
</dbReference>
<dbReference type="OrthoDB" id="625727at2"/>
<keyword evidence="4" id="KW-0472">Membrane</keyword>
<feature type="domain" description="SusD-like N-terminal" evidence="7">
    <location>
        <begin position="79"/>
        <end position="224"/>
    </location>
</feature>
<accession>A0A4Q7MBU7</accession>
<dbReference type="AlphaFoldDB" id="A0A4Q7MBU7"/>
<evidence type="ECO:0000256" key="3">
    <source>
        <dbReference type="ARBA" id="ARBA00022729"/>
    </source>
</evidence>
<dbReference type="InterPro" id="IPR033985">
    <property type="entry name" value="SusD-like_N"/>
</dbReference>
<evidence type="ECO:0000259" key="7">
    <source>
        <dbReference type="Pfam" id="PF14322"/>
    </source>
</evidence>
<dbReference type="PROSITE" id="PS51257">
    <property type="entry name" value="PROKAR_LIPOPROTEIN"/>
    <property type="match status" value="1"/>
</dbReference>
<evidence type="ECO:0000256" key="1">
    <source>
        <dbReference type="ARBA" id="ARBA00004442"/>
    </source>
</evidence>
<dbReference type="RefSeq" id="WP_130544101.1">
    <property type="nucleotide sequence ID" value="NZ_CP042431.1"/>
</dbReference>
<dbReference type="Proteomes" id="UP000293874">
    <property type="component" value="Unassembled WGS sequence"/>
</dbReference>
<dbReference type="CDD" id="cd08977">
    <property type="entry name" value="SusD"/>
    <property type="match status" value="1"/>
</dbReference>
<reference evidence="8 9" key="1">
    <citation type="submission" date="2019-02" db="EMBL/GenBank/DDBJ databases">
        <title>Genomic Encyclopedia of Type Strains, Phase IV (KMG-IV): sequencing the most valuable type-strain genomes for metagenomic binning, comparative biology and taxonomic classification.</title>
        <authorList>
            <person name="Goeker M."/>
        </authorList>
    </citation>
    <scope>NUCLEOTIDE SEQUENCE [LARGE SCALE GENOMIC DNA]</scope>
    <source>
        <strain evidence="8 9">DSM 18116</strain>
    </source>
</reference>
<evidence type="ECO:0000259" key="6">
    <source>
        <dbReference type="Pfam" id="PF07980"/>
    </source>
</evidence>
<protein>
    <submittedName>
        <fullName evidence="8">SusD-like starch-binding protein associating with outer membrane</fullName>
    </submittedName>
</protein>
<feature type="domain" description="RagB/SusD" evidence="6">
    <location>
        <begin position="253"/>
        <end position="469"/>
    </location>
</feature>
<proteinExistence type="inferred from homology"/>
<dbReference type="Gene3D" id="1.25.40.390">
    <property type="match status" value="1"/>
</dbReference>
<comment type="caution">
    <text evidence="8">The sequence shown here is derived from an EMBL/GenBank/DDBJ whole genome shotgun (WGS) entry which is preliminary data.</text>
</comment>
<name>A0A4Q7MBU7_9BACT</name>
<dbReference type="EMBL" id="SGXA01000005">
    <property type="protein sequence ID" value="RZS65434.1"/>
    <property type="molecule type" value="Genomic_DNA"/>
</dbReference>
<keyword evidence="3" id="KW-0732">Signal</keyword>
<evidence type="ECO:0000313" key="9">
    <source>
        <dbReference type="Proteomes" id="UP000293874"/>
    </source>
</evidence>
<dbReference type="Pfam" id="PF07980">
    <property type="entry name" value="SusD_RagB"/>
    <property type="match status" value="1"/>
</dbReference>
<evidence type="ECO:0000256" key="2">
    <source>
        <dbReference type="ARBA" id="ARBA00006275"/>
    </source>
</evidence>
<sequence>MKRYRYIPMLAIIALAGITSCKKFLEVENPPNQIVASDAFGSNESAASVMAGIYVQLANAGFMQGDGSISRNCGLSADEFKYPVKDDFFLNNALGDQFWTDLYKTIYITSNTIEKLQEATSVMLTANVKKELTAECKFLRAWCYFYLVNLYGDVPLITHSRYFENAQLPRTPVAKVYDQVTKDLLEAKADLDDQYLSWDAKTKTNERSRPNKSAAAALLARVYLYQKKYADAEKESAEVIARTQQYKLHAELDSVFLKESREAILQLQPTDPRSNQPHVKDAITFLGYYWDGATSHIAGRVWLSDALLNSFESGDLRRTYWVGEGIDTVADRFPYKYKQYAVNAPSKEYLVMLRLSEQYLIQAEALAARGDFTHALESLNAVRGRAGLDDLDLTDPTAFAAALLKERRTELFSEWGHRWFDLKRLGLIDEVMNQAAPVKGTSWNVNKAVFAIPYADLSANGQLKQNTGYPSP</sequence>